<dbReference type="CDD" id="cd11537">
    <property type="entry name" value="NTP-PPase_RS21-C6_like"/>
    <property type="match status" value="1"/>
</dbReference>
<dbReference type="Proteomes" id="UP000257055">
    <property type="component" value="Unassembled WGS sequence"/>
</dbReference>
<gene>
    <name evidence="1" type="ORF">UR08_08630</name>
</gene>
<organism evidence="1 2">
    <name type="scientific">Listeria kieliensis</name>
    <dbReference type="NCBI Taxonomy" id="1621700"/>
    <lineage>
        <taxon>Bacteria</taxon>
        <taxon>Bacillati</taxon>
        <taxon>Bacillota</taxon>
        <taxon>Bacilli</taxon>
        <taxon>Bacillales</taxon>
        <taxon>Listeriaceae</taxon>
        <taxon>Listeria</taxon>
    </lineage>
</organism>
<name>A0A3D8TQP6_9LIST</name>
<comment type="caution">
    <text evidence="1">The sequence shown here is derived from an EMBL/GenBank/DDBJ whole genome shotgun (WGS) entry which is preliminary data.</text>
</comment>
<dbReference type="InterPro" id="IPR025984">
    <property type="entry name" value="DCTPP"/>
</dbReference>
<keyword evidence="2" id="KW-1185">Reference proteome</keyword>
<dbReference type="Pfam" id="PF12643">
    <property type="entry name" value="MazG-like"/>
    <property type="match status" value="1"/>
</dbReference>
<dbReference type="RefSeq" id="WP_115753264.1">
    <property type="nucleotide sequence ID" value="NZ_LARY01000002.1"/>
</dbReference>
<dbReference type="AlphaFoldDB" id="A0A3D8TQP6"/>
<evidence type="ECO:0000313" key="2">
    <source>
        <dbReference type="Proteomes" id="UP000257055"/>
    </source>
</evidence>
<reference evidence="2" key="1">
    <citation type="submission" date="2015-04" db="EMBL/GenBank/DDBJ databases">
        <authorList>
            <person name="Schardt J."/>
            <person name="Mueller-Herbst S."/>
            <person name="Scherer S."/>
            <person name="Huptas C."/>
        </authorList>
    </citation>
    <scope>NUCLEOTIDE SEQUENCE [LARGE SCALE GENOMIC DNA]</scope>
    <source>
        <strain evidence="2">Kiel-L1</strain>
    </source>
</reference>
<dbReference type="InterPro" id="IPR052555">
    <property type="entry name" value="dCTP_Pyrophosphatase"/>
</dbReference>
<dbReference type="PIRSF" id="PIRSF029826">
    <property type="entry name" value="UCP029826_pph"/>
    <property type="match status" value="1"/>
</dbReference>
<evidence type="ECO:0000313" key="1">
    <source>
        <dbReference type="EMBL" id="RDX01013.1"/>
    </source>
</evidence>
<dbReference type="GO" id="GO:0047429">
    <property type="term" value="F:nucleoside triphosphate diphosphatase activity"/>
    <property type="evidence" value="ECO:0007669"/>
    <property type="project" value="InterPro"/>
</dbReference>
<dbReference type="GO" id="GO:0009143">
    <property type="term" value="P:nucleoside triphosphate catabolic process"/>
    <property type="evidence" value="ECO:0007669"/>
    <property type="project" value="InterPro"/>
</dbReference>
<dbReference type="PANTHER" id="PTHR46523:SF1">
    <property type="entry name" value="DCTP PYROPHOSPHATASE 1"/>
    <property type="match status" value="1"/>
</dbReference>
<proteinExistence type="predicted"/>
<protein>
    <submittedName>
        <fullName evidence="1">Nucleotide pyrophosphohydrolase</fullName>
    </submittedName>
</protein>
<sequence length="112" mass="13057">MNELENLTAKINQFREERNWRQFHKAKDLAISVSIEAAELLEDFQWKTSDEAIQKNSENIKEEIADVLIYSIMLADDLGLDIQQIIEEKLEKNAIKYPVGKSRNTKAKYTEL</sequence>
<dbReference type="PANTHER" id="PTHR46523">
    <property type="entry name" value="DCTP PYROPHOSPHATASE 1"/>
    <property type="match status" value="1"/>
</dbReference>
<dbReference type="EMBL" id="LARY01000002">
    <property type="protein sequence ID" value="RDX01013.1"/>
    <property type="molecule type" value="Genomic_DNA"/>
</dbReference>
<dbReference type="Gene3D" id="1.10.287.1080">
    <property type="entry name" value="MazG-like"/>
    <property type="match status" value="1"/>
</dbReference>
<keyword evidence="1" id="KW-0378">Hydrolase</keyword>
<accession>A0A3D8TQP6</accession>
<dbReference type="SUPFAM" id="SSF101386">
    <property type="entry name" value="all-alpha NTP pyrophosphatases"/>
    <property type="match status" value="1"/>
</dbReference>